<dbReference type="Pfam" id="PF07679">
    <property type="entry name" value="I-set"/>
    <property type="match status" value="1"/>
</dbReference>
<dbReference type="Proteomes" id="UP000595437">
    <property type="component" value="Chromosome 15"/>
</dbReference>
<dbReference type="Gene3D" id="2.60.40.10">
    <property type="entry name" value="Immunoglobulins"/>
    <property type="match status" value="1"/>
</dbReference>
<dbReference type="InterPro" id="IPR013783">
    <property type="entry name" value="Ig-like_fold"/>
</dbReference>
<dbReference type="InterPro" id="IPR013098">
    <property type="entry name" value="Ig_I-set"/>
</dbReference>
<evidence type="ECO:0000313" key="2">
    <source>
        <dbReference type="EMBL" id="QQP35922.1"/>
    </source>
</evidence>
<dbReference type="OrthoDB" id="6366333at2759"/>
<name>A0A7T8JUR0_CALRO</name>
<feature type="non-terminal residue" evidence="2">
    <location>
        <position position="53"/>
    </location>
</feature>
<dbReference type="InterPro" id="IPR036179">
    <property type="entry name" value="Ig-like_dom_sf"/>
</dbReference>
<feature type="domain" description="Immunoglobulin I-set" evidence="1">
    <location>
        <begin position="15"/>
        <end position="47"/>
    </location>
</feature>
<organism evidence="2 3">
    <name type="scientific">Caligus rogercresseyi</name>
    <name type="common">Sea louse</name>
    <dbReference type="NCBI Taxonomy" id="217165"/>
    <lineage>
        <taxon>Eukaryota</taxon>
        <taxon>Metazoa</taxon>
        <taxon>Ecdysozoa</taxon>
        <taxon>Arthropoda</taxon>
        <taxon>Crustacea</taxon>
        <taxon>Multicrustacea</taxon>
        <taxon>Hexanauplia</taxon>
        <taxon>Copepoda</taxon>
        <taxon>Siphonostomatoida</taxon>
        <taxon>Caligidae</taxon>
        <taxon>Caligus</taxon>
    </lineage>
</organism>
<sequence length="53" mass="5702">SNEVHHDKSQGVIISGTSLVLQEVKRSSSGVYSCTASNTEGDVESNMVYLKVM</sequence>
<dbReference type="PANTHER" id="PTHR23278">
    <property type="entry name" value="SIDESTEP PROTEIN"/>
    <property type="match status" value="1"/>
</dbReference>
<feature type="non-terminal residue" evidence="2">
    <location>
        <position position="1"/>
    </location>
</feature>
<protein>
    <recommendedName>
        <fullName evidence="1">Immunoglobulin I-set domain-containing protein</fullName>
    </recommendedName>
</protein>
<dbReference type="EMBL" id="CP045904">
    <property type="protein sequence ID" value="QQP35922.1"/>
    <property type="molecule type" value="Genomic_DNA"/>
</dbReference>
<gene>
    <name evidence="2" type="ORF">FKW44_020870</name>
</gene>
<dbReference type="SUPFAM" id="SSF48726">
    <property type="entry name" value="Immunoglobulin"/>
    <property type="match status" value="1"/>
</dbReference>
<evidence type="ECO:0000313" key="3">
    <source>
        <dbReference type="Proteomes" id="UP000595437"/>
    </source>
</evidence>
<dbReference type="PANTHER" id="PTHR23278:SF19">
    <property type="entry name" value="OBSCURIN"/>
    <property type="match status" value="1"/>
</dbReference>
<dbReference type="AlphaFoldDB" id="A0A7T8JUR0"/>
<keyword evidence="3" id="KW-1185">Reference proteome</keyword>
<reference evidence="3" key="1">
    <citation type="submission" date="2021-01" db="EMBL/GenBank/DDBJ databases">
        <title>Caligus Genome Assembly.</title>
        <authorList>
            <person name="Gallardo-Escarate C."/>
        </authorList>
    </citation>
    <scope>NUCLEOTIDE SEQUENCE [LARGE SCALE GENOMIC DNA]</scope>
</reference>
<evidence type="ECO:0000259" key="1">
    <source>
        <dbReference type="Pfam" id="PF07679"/>
    </source>
</evidence>
<accession>A0A7T8JUR0</accession>
<proteinExistence type="predicted"/>